<evidence type="ECO:0000313" key="1">
    <source>
        <dbReference type="EMBL" id="KAJ9103523.1"/>
    </source>
</evidence>
<keyword evidence="2" id="KW-1185">Reference proteome</keyword>
<proteinExistence type="predicted"/>
<reference evidence="1" key="1">
    <citation type="submission" date="2023-04" db="EMBL/GenBank/DDBJ databases">
        <title>Draft Genome sequencing of Naganishia species isolated from polar environments using Oxford Nanopore Technology.</title>
        <authorList>
            <person name="Leo P."/>
            <person name="Venkateswaran K."/>
        </authorList>
    </citation>
    <scope>NUCLEOTIDE SEQUENCE</scope>
    <source>
        <strain evidence="1">MNA-CCFEE 5261</strain>
    </source>
</reference>
<protein>
    <submittedName>
        <fullName evidence="1">Uncharacterized protein</fullName>
    </submittedName>
</protein>
<dbReference type="EMBL" id="JASBWR010000045">
    <property type="protein sequence ID" value="KAJ9103523.1"/>
    <property type="molecule type" value="Genomic_DNA"/>
</dbReference>
<organism evidence="1 2">
    <name type="scientific">Naganishia cerealis</name>
    <dbReference type="NCBI Taxonomy" id="610337"/>
    <lineage>
        <taxon>Eukaryota</taxon>
        <taxon>Fungi</taxon>
        <taxon>Dikarya</taxon>
        <taxon>Basidiomycota</taxon>
        <taxon>Agaricomycotina</taxon>
        <taxon>Tremellomycetes</taxon>
        <taxon>Filobasidiales</taxon>
        <taxon>Filobasidiaceae</taxon>
        <taxon>Naganishia</taxon>
    </lineage>
</organism>
<evidence type="ECO:0000313" key="2">
    <source>
        <dbReference type="Proteomes" id="UP001241377"/>
    </source>
</evidence>
<sequence length="267" mass="30163">MDEFLAPIQEEIRRIYNGVPLADEDSGLYVALGVHEPSHQLGDDVEGLNKVQNNHLWINNKGQIVHRYQKIHLFDVNIPNGPILQESKSVEAGKSLIKPFPINEKNLGKFKIGLNICYDIRFPETCISLRKNGANIITYPSAFTTKTGESHWELLGRARAVDSQCYVIMAAQCGEHDVYADKSGGFDGQKKTRISYGESIIISPWGDVLARCHKYSDSLSVDEDGDYYELCGAELSLEDLERIRTNMPLMDHRTEYDIVEGTRENRT</sequence>
<gene>
    <name evidence="1" type="ORF">QFC19_004291</name>
</gene>
<accession>A0ACC2VVT1</accession>
<name>A0ACC2VVT1_9TREE</name>
<dbReference type="Proteomes" id="UP001241377">
    <property type="component" value="Unassembled WGS sequence"/>
</dbReference>
<comment type="caution">
    <text evidence="1">The sequence shown here is derived from an EMBL/GenBank/DDBJ whole genome shotgun (WGS) entry which is preliminary data.</text>
</comment>